<organism evidence="3 4">
    <name type="scientific">Ridgeia piscesae</name>
    <name type="common">Tubeworm</name>
    <dbReference type="NCBI Taxonomy" id="27915"/>
    <lineage>
        <taxon>Eukaryota</taxon>
        <taxon>Metazoa</taxon>
        <taxon>Spiralia</taxon>
        <taxon>Lophotrochozoa</taxon>
        <taxon>Annelida</taxon>
        <taxon>Polychaeta</taxon>
        <taxon>Sedentaria</taxon>
        <taxon>Canalipalpata</taxon>
        <taxon>Sabellida</taxon>
        <taxon>Siboglinidae</taxon>
        <taxon>Ridgeia</taxon>
    </lineage>
</organism>
<keyword evidence="2" id="KW-1133">Transmembrane helix</keyword>
<comment type="caution">
    <text evidence="3">The sequence shown here is derived from an EMBL/GenBank/DDBJ whole genome shotgun (WGS) entry which is preliminary data.</text>
</comment>
<reference evidence="3" key="1">
    <citation type="journal article" date="2023" name="Mol. Biol. Evol.">
        <title>Third-Generation Sequencing Reveals the Adaptive Role of the Epigenome in Three Deep-Sea Polychaetes.</title>
        <authorList>
            <person name="Perez M."/>
            <person name="Aroh O."/>
            <person name="Sun Y."/>
            <person name="Lan Y."/>
            <person name="Juniper S.K."/>
            <person name="Young C.R."/>
            <person name="Angers B."/>
            <person name="Qian P.Y."/>
        </authorList>
    </citation>
    <scope>NUCLEOTIDE SEQUENCE</scope>
    <source>
        <strain evidence="3">R07B-5</strain>
    </source>
</reference>
<name>A0AAD9N299_RIDPI</name>
<evidence type="ECO:0000313" key="4">
    <source>
        <dbReference type="Proteomes" id="UP001209878"/>
    </source>
</evidence>
<dbReference type="AlphaFoldDB" id="A0AAD9N299"/>
<sequence length="125" mass="13250">MLFAAATTLQSTAGAAQSYATIGIGALVGTAVGALLLGVVITAIILLGIPRIRHWKDETDTTIQDTEMSPTQLTDQSFEDAKGYVIPPKRPQGQEGVADDAGGYYNTARETDRPDGHNVYDVILT</sequence>
<dbReference type="EMBL" id="JAODUO010002456">
    <property type="protein sequence ID" value="KAK2152411.1"/>
    <property type="molecule type" value="Genomic_DNA"/>
</dbReference>
<evidence type="ECO:0000313" key="3">
    <source>
        <dbReference type="EMBL" id="KAK2152411.1"/>
    </source>
</evidence>
<protein>
    <submittedName>
        <fullName evidence="3">Uncharacterized protein</fullName>
    </submittedName>
</protein>
<keyword evidence="4" id="KW-1185">Reference proteome</keyword>
<keyword evidence="2" id="KW-0812">Transmembrane</keyword>
<feature type="region of interest" description="Disordered" evidence="1">
    <location>
        <begin position="87"/>
        <end position="113"/>
    </location>
</feature>
<evidence type="ECO:0000256" key="1">
    <source>
        <dbReference type="SAM" id="MobiDB-lite"/>
    </source>
</evidence>
<dbReference type="Proteomes" id="UP001209878">
    <property type="component" value="Unassembled WGS sequence"/>
</dbReference>
<proteinExistence type="predicted"/>
<evidence type="ECO:0000256" key="2">
    <source>
        <dbReference type="SAM" id="Phobius"/>
    </source>
</evidence>
<gene>
    <name evidence="3" type="ORF">NP493_2462g00012</name>
</gene>
<feature type="transmembrane region" description="Helical" evidence="2">
    <location>
        <begin position="26"/>
        <end position="49"/>
    </location>
</feature>
<keyword evidence="2" id="KW-0472">Membrane</keyword>
<accession>A0AAD9N299</accession>